<reference evidence="2 4" key="2">
    <citation type="journal article" date="2011" name="PLoS Biol.">
        <title>Modernizing reference genome assemblies.</title>
        <authorList>
            <person name="Church D.M."/>
            <person name="Schneider V.A."/>
            <person name="Graves T."/>
            <person name="Auger K."/>
            <person name="Cunningham F."/>
            <person name="Bouk N."/>
            <person name="Chen H.C."/>
            <person name="Agarwala R."/>
            <person name="McLaren W.M."/>
            <person name="Ritchie G.R."/>
            <person name="Albracht D."/>
            <person name="Kremitzki M."/>
            <person name="Rock S."/>
            <person name="Kotkiewicz H."/>
            <person name="Kremitzki C."/>
            <person name="Wollam A."/>
            <person name="Trani L."/>
            <person name="Fulton L."/>
            <person name="Fulton R."/>
            <person name="Matthews L."/>
            <person name="Whitehead S."/>
            <person name="Chow W."/>
            <person name="Torrance J."/>
            <person name="Dunn M."/>
            <person name="Harden G."/>
            <person name="Threadgold G."/>
            <person name="Wood J."/>
            <person name="Collins J."/>
            <person name="Heath P."/>
            <person name="Griffiths G."/>
            <person name="Pelan S."/>
            <person name="Grafham D."/>
            <person name="Eichler E.E."/>
            <person name="Weinstock G."/>
            <person name="Mardis E.R."/>
            <person name="Wilson R.K."/>
            <person name="Howe K."/>
            <person name="Flicek P."/>
            <person name="Hubbard T."/>
        </authorList>
    </citation>
    <scope>NUCLEOTIDE SEQUENCE [LARGE SCALE GENOMIC DNA]</scope>
    <source>
        <strain evidence="2 4">C57BL/6J</strain>
    </source>
</reference>
<reference evidence="2" key="4">
    <citation type="submission" date="2025-09" db="UniProtKB">
        <authorList>
            <consortium name="Ensembl"/>
        </authorList>
    </citation>
    <scope>IDENTIFICATION</scope>
    <source>
        <strain evidence="2">C57BL/6J</strain>
    </source>
</reference>
<dbReference type="AlphaFoldDB" id="D3Z5U8"/>
<feature type="non-terminal residue" evidence="2">
    <location>
        <position position="94"/>
    </location>
</feature>
<evidence type="ECO:0000313" key="2">
    <source>
        <dbReference type="Ensembl" id="ENSMUSP00000117170.3"/>
    </source>
</evidence>
<dbReference type="GeneTree" id="ENSGT00940000153372"/>
<accession>D3Z5U8</accession>
<name>D3Z5U8_MOUSE</name>
<evidence type="ECO:0000313" key="3">
    <source>
        <dbReference type="MGI" id="MGI:893578"/>
    </source>
</evidence>
<reference evidence="2" key="3">
    <citation type="submission" date="2025-08" db="UniProtKB">
        <authorList>
            <consortium name="Ensembl"/>
        </authorList>
    </citation>
    <scope>IDENTIFICATION</scope>
    <source>
        <strain evidence="2">C57BL/6J</strain>
    </source>
</reference>
<proteinExistence type="predicted"/>
<dbReference type="VEuPathDB" id="HostDB:ENSMUSG00000037936"/>
<dbReference type="ExpressionAtlas" id="D3Z5U8">
    <property type="expression patterns" value="baseline and differential"/>
</dbReference>
<dbReference type="MGI" id="MGI:893578">
    <property type="gene designation" value="Scarb1"/>
</dbReference>
<dbReference type="Ensembl" id="ENSMUST00000137783.3">
    <property type="protein sequence ID" value="ENSMUSP00000117170.3"/>
    <property type="gene ID" value="ENSMUSG00000037936.16"/>
</dbReference>
<dbReference type="Bgee" id="ENSMUSG00000037936">
    <property type="expression patterns" value="Expressed in adrenal gland and 269 other cell types or tissues"/>
</dbReference>
<organism evidence="2 4">
    <name type="scientific">Mus musculus</name>
    <name type="common">Mouse</name>
    <dbReference type="NCBI Taxonomy" id="10090"/>
    <lineage>
        <taxon>Eukaryota</taxon>
        <taxon>Metazoa</taxon>
        <taxon>Chordata</taxon>
        <taxon>Craniata</taxon>
        <taxon>Vertebrata</taxon>
        <taxon>Euteleostomi</taxon>
        <taxon>Mammalia</taxon>
        <taxon>Eutheria</taxon>
        <taxon>Euarchontoglires</taxon>
        <taxon>Glires</taxon>
        <taxon>Rodentia</taxon>
        <taxon>Myomorpha</taxon>
        <taxon>Muroidea</taxon>
        <taxon>Muridae</taxon>
        <taxon>Murinae</taxon>
        <taxon>Mus</taxon>
        <taxon>Mus</taxon>
    </lineage>
</organism>
<feature type="region of interest" description="Disordered" evidence="1">
    <location>
        <begin position="1"/>
        <end position="22"/>
    </location>
</feature>
<reference evidence="2 4" key="1">
    <citation type="journal article" date="2009" name="PLoS Biol.">
        <title>Lineage-specific biology revealed by a finished genome assembly of the mouse.</title>
        <authorList>
            <consortium name="Mouse Genome Sequencing Consortium"/>
            <person name="Church D.M."/>
            <person name="Goodstadt L."/>
            <person name="Hillier L.W."/>
            <person name="Zody M.C."/>
            <person name="Goldstein S."/>
            <person name="She X."/>
            <person name="Bult C.J."/>
            <person name="Agarwala R."/>
            <person name="Cherry J.L."/>
            <person name="DiCuccio M."/>
            <person name="Hlavina W."/>
            <person name="Kapustin Y."/>
            <person name="Meric P."/>
            <person name="Maglott D."/>
            <person name="Birtle Z."/>
            <person name="Marques A.C."/>
            <person name="Graves T."/>
            <person name="Zhou S."/>
            <person name="Teague B."/>
            <person name="Potamousis K."/>
            <person name="Churas C."/>
            <person name="Place M."/>
            <person name="Herschleb J."/>
            <person name="Runnheim R."/>
            <person name="Forrest D."/>
            <person name="Amos-Landgraf J."/>
            <person name="Schwartz D.C."/>
            <person name="Cheng Z."/>
            <person name="Lindblad-Toh K."/>
            <person name="Eichler E.E."/>
            <person name="Ponting C.P."/>
        </authorList>
    </citation>
    <scope>NUCLEOTIDE SEQUENCE [LARGE SCALE GENOMIC DNA]</scope>
    <source>
        <strain evidence="2 4">C57BL/6J</strain>
    </source>
</reference>
<keyword evidence="4" id="KW-1185">Reference proteome</keyword>
<dbReference type="HOGENOM" id="CLU_2385578_0_0_1"/>
<dbReference type="AGR" id="MGI:893578"/>
<evidence type="ECO:0000313" key="4">
    <source>
        <dbReference type="Proteomes" id="UP000000589"/>
    </source>
</evidence>
<evidence type="ECO:0000256" key="1">
    <source>
        <dbReference type="SAM" id="MobiDB-lite"/>
    </source>
</evidence>
<sequence>MRDTPSWAGRYLPGPGGSSGWSHRWLSWSCECPHRPEQPVLRDVEGDPRPFLLVCLLLRSGQPKRGPQRPEASSPGAWTLCLQGVQTKGQHHLQ</sequence>
<dbReference type="Proteomes" id="UP000000589">
    <property type="component" value="Chromosome 5"/>
</dbReference>
<protein>
    <submittedName>
        <fullName evidence="2">Scavenger receptor class B, member 1</fullName>
    </submittedName>
</protein>
<gene>
    <name evidence="2 3" type="primary">Scarb1</name>
</gene>
<dbReference type="Antibodypedia" id="31879">
    <property type="antibodies" value="653 antibodies from 41 providers"/>
</dbReference>